<evidence type="ECO:0000256" key="1">
    <source>
        <dbReference type="SAM" id="MobiDB-lite"/>
    </source>
</evidence>
<evidence type="ECO:0000313" key="2">
    <source>
        <dbReference type="EMBL" id="AZV80595.1"/>
    </source>
</evidence>
<keyword evidence="3" id="KW-1185">Reference proteome</keyword>
<organism evidence="2 3">
    <name type="scientific">Parasedimentitalea marina</name>
    <dbReference type="NCBI Taxonomy" id="2483033"/>
    <lineage>
        <taxon>Bacteria</taxon>
        <taxon>Pseudomonadati</taxon>
        <taxon>Pseudomonadota</taxon>
        <taxon>Alphaproteobacteria</taxon>
        <taxon>Rhodobacterales</taxon>
        <taxon>Paracoccaceae</taxon>
        <taxon>Parasedimentitalea</taxon>
    </lineage>
</organism>
<name>A0A3T0N9F4_9RHOB</name>
<gene>
    <name evidence="2" type="ORF">EBB79_21745</name>
</gene>
<protein>
    <submittedName>
        <fullName evidence="2">Uncharacterized protein</fullName>
    </submittedName>
</protein>
<proteinExistence type="predicted"/>
<evidence type="ECO:0000313" key="3">
    <source>
        <dbReference type="Proteomes" id="UP000283063"/>
    </source>
</evidence>
<keyword evidence="2" id="KW-0614">Plasmid</keyword>
<accession>A0A3T0N9F4</accession>
<dbReference type="AlphaFoldDB" id="A0A3T0N9F4"/>
<dbReference type="EMBL" id="CP033220">
    <property type="protein sequence ID" value="AZV80595.1"/>
    <property type="molecule type" value="Genomic_DNA"/>
</dbReference>
<dbReference type="RefSeq" id="WP_127751107.1">
    <property type="nucleotide sequence ID" value="NZ_CP033220.1"/>
</dbReference>
<sequence>MRLIAVICTLPALTAALWAGQQLWLEMRAPAAPAVVYAAPAASDRVAEPQPRPNRRWSALFERNSRPNRNPPLPPQNHNRQSHPFARYKALAMR</sequence>
<geneLocation type="plasmid" evidence="2 3">
    <name>pW43A</name>
</geneLocation>
<feature type="region of interest" description="Disordered" evidence="1">
    <location>
        <begin position="63"/>
        <end position="94"/>
    </location>
</feature>
<dbReference type="Proteomes" id="UP000283063">
    <property type="component" value="Plasmid pW43A"/>
</dbReference>
<reference evidence="2 3" key="1">
    <citation type="submission" date="2018-10" db="EMBL/GenBank/DDBJ databases">
        <title>Parasedimentitalea marina sp. nov., a psychrophilic bacterium isolated from deep seawater of the New Britain Trench.</title>
        <authorList>
            <person name="Cao J."/>
        </authorList>
    </citation>
    <scope>NUCLEOTIDE SEQUENCE [LARGE SCALE GENOMIC DNA]</scope>
    <source>
        <strain evidence="2 3">W43</strain>
        <plasmid evidence="2 3">pW43A</plasmid>
    </source>
</reference>
<dbReference type="KEGG" id="sedi:EBB79_21745"/>